<evidence type="ECO:0000256" key="2">
    <source>
        <dbReference type="ARBA" id="ARBA00006099"/>
    </source>
</evidence>
<evidence type="ECO:0000256" key="6">
    <source>
        <dbReference type="ARBA" id="ARBA00023032"/>
    </source>
</evidence>
<keyword evidence="3" id="KW-0813">Transport</keyword>
<evidence type="ECO:0000256" key="8">
    <source>
        <dbReference type="ARBA" id="ARBA00041180"/>
    </source>
</evidence>
<comment type="function">
    <text evidence="7">This protein specifically binds sulfate and is involved in its transmembrane transport.</text>
</comment>
<dbReference type="PANTHER" id="PTHR30368">
    <property type="entry name" value="SULFATE-BINDING PROTEIN"/>
    <property type="match status" value="1"/>
</dbReference>
<dbReference type="CDD" id="cd01005">
    <property type="entry name" value="PBP2_CysP"/>
    <property type="match status" value="1"/>
</dbReference>
<evidence type="ECO:0000256" key="3">
    <source>
        <dbReference type="ARBA" id="ARBA00022448"/>
    </source>
</evidence>
<dbReference type="InterPro" id="IPR005669">
    <property type="entry name" value="Thiosulph/SO4-bd"/>
</dbReference>
<feature type="signal peptide" evidence="9">
    <location>
        <begin position="1"/>
        <end position="25"/>
    </location>
</feature>
<comment type="caution">
    <text evidence="10">The sequence shown here is derived from an EMBL/GenBank/DDBJ whole genome shotgun (WGS) entry which is preliminary data.</text>
</comment>
<evidence type="ECO:0000256" key="5">
    <source>
        <dbReference type="ARBA" id="ARBA00022764"/>
    </source>
</evidence>
<dbReference type="NCBIfam" id="TIGR00971">
    <property type="entry name" value="3a0106s03"/>
    <property type="match status" value="1"/>
</dbReference>
<evidence type="ECO:0000256" key="4">
    <source>
        <dbReference type="ARBA" id="ARBA00022729"/>
    </source>
</evidence>
<dbReference type="PROSITE" id="PS00401">
    <property type="entry name" value="PROK_SULFATE_BIND_1"/>
    <property type="match status" value="1"/>
</dbReference>
<comment type="subcellular location">
    <subcellularLocation>
        <location evidence="1">Periplasm</location>
    </subcellularLocation>
</comment>
<dbReference type="EMBL" id="JBBMEI010000023">
    <property type="protein sequence ID" value="MEQ2358414.1"/>
    <property type="molecule type" value="Genomic_DNA"/>
</dbReference>
<dbReference type="RefSeq" id="WP_303223082.1">
    <property type="nucleotide sequence ID" value="NZ_JBBMEI010000023.1"/>
</dbReference>
<keyword evidence="4 9" id="KW-0732">Signal</keyword>
<evidence type="ECO:0000313" key="10">
    <source>
        <dbReference type="EMBL" id="MEQ2358414.1"/>
    </source>
</evidence>
<organism evidence="10 11">
    <name type="scientific">Blautia intestinihominis</name>
    <dbReference type="NCBI Taxonomy" id="3133152"/>
    <lineage>
        <taxon>Bacteria</taxon>
        <taxon>Bacillati</taxon>
        <taxon>Bacillota</taxon>
        <taxon>Clostridia</taxon>
        <taxon>Lachnospirales</taxon>
        <taxon>Lachnospiraceae</taxon>
        <taxon>Blautia</taxon>
    </lineage>
</organism>
<feature type="chain" id="PRO_5045453417" description="Sulfate-binding protein" evidence="9">
    <location>
        <begin position="26"/>
        <end position="340"/>
    </location>
</feature>
<dbReference type="SUPFAM" id="SSF53850">
    <property type="entry name" value="Periplasmic binding protein-like II"/>
    <property type="match status" value="1"/>
</dbReference>
<evidence type="ECO:0000313" key="11">
    <source>
        <dbReference type="Proteomes" id="UP001446032"/>
    </source>
</evidence>
<sequence>MTKKKLRSLCLAAVLGIAAFTGVCSYDAGAGSDVHIINVSYDPTRELYESYNKIFQEHWKEETGQDVDVIQSHGGSGKQALEVINGLQADVVTLALEYDINAIQDAGMIDEGWKEELPDDSAPYTSTIVFLVRKGNPKNIKDWDDLIRDDVDVITPNPKTSGGARWNYLAAWAYAQKAYNNQEDKMEEFIKKLYQNVLVLDSGARSATTSFVENGQGDVLIAWENEAFLSVQDDPDEFEIINPSISVLAQPSVAVVHEVAENRGTEDIAKEYLNYLYSDDAQRIAAENYYRPVNEEILKEYSDVFDLTMELKTIDDFGGWQEVQEKHFADSGIFDQIYGN</sequence>
<evidence type="ECO:0000256" key="7">
    <source>
        <dbReference type="ARBA" id="ARBA00037097"/>
    </source>
</evidence>
<dbReference type="PROSITE" id="PS00757">
    <property type="entry name" value="PROK_SULFATE_BIND_2"/>
    <property type="match status" value="1"/>
</dbReference>
<keyword evidence="11" id="KW-1185">Reference proteome</keyword>
<gene>
    <name evidence="10" type="ORF">WMO75_08725</name>
</gene>
<accession>A0ABV1AJS5</accession>
<dbReference type="NCBIfam" id="NF008106">
    <property type="entry name" value="PRK10852.1"/>
    <property type="match status" value="1"/>
</dbReference>
<keyword evidence="6" id="KW-0764">Sulfate transport</keyword>
<dbReference type="NCBIfam" id="NF008022">
    <property type="entry name" value="PRK10752.1"/>
    <property type="match status" value="1"/>
</dbReference>
<name>A0ABV1AJS5_9FIRM</name>
<evidence type="ECO:0000256" key="9">
    <source>
        <dbReference type="SAM" id="SignalP"/>
    </source>
</evidence>
<evidence type="ECO:0000256" key="1">
    <source>
        <dbReference type="ARBA" id="ARBA00004418"/>
    </source>
</evidence>
<dbReference type="Proteomes" id="UP001446032">
    <property type="component" value="Unassembled WGS sequence"/>
</dbReference>
<dbReference type="InterPro" id="IPR034408">
    <property type="entry name" value="Sulphate/thiosulphate_BS"/>
</dbReference>
<proteinExistence type="inferred from homology"/>
<keyword evidence="5" id="KW-0574">Periplasm</keyword>
<dbReference type="Gene3D" id="3.40.190.10">
    <property type="entry name" value="Periplasmic binding protein-like II"/>
    <property type="match status" value="2"/>
</dbReference>
<dbReference type="InterPro" id="IPR000957">
    <property type="entry name" value="Sulphate/thiosulphate-bd_CS"/>
</dbReference>
<reference evidence="10 11" key="1">
    <citation type="submission" date="2024-03" db="EMBL/GenBank/DDBJ databases">
        <title>Human intestinal bacterial collection.</title>
        <authorList>
            <person name="Pauvert C."/>
            <person name="Hitch T.C.A."/>
            <person name="Clavel T."/>
        </authorList>
    </citation>
    <scope>NUCLEOTIDE SEQUENCE [LARGE SCALE GENOMIC DNA]</scope>
    <source>
        <strain evidence="10 11">CLA-AA-H95</strain>
    </source>
</reference>
<dbReference type="PANTHER" id="PTHR30368:SF2">
    <property type="entry name" value="SULFATE-BINDING PROTEIN"/>
    <property type="match status" value="1"/>
</dbReference>
<dbReference type="Pfam" id="PF13531">
    <property type="entry name" value="SBP_bac_11"/>
    <property type="match status" value="1"/>
</dbReference>
<comment type="similarity">
    <text evidence="2">Belongs to the prokaryotic sulfate-binding protein family.</text>
</comment>
<protein>
    <recommendedName>
        <fullName evidence="8">Sulfate-binding protein</fullName>
    </recommendedName>
</protein>